<comment type="caution">
    <text evidence="5">The sequence shown here is derived from an EMBL/GenBank/DDBJ whole genome shotgun (WGS) entry which is preliminary data.</text>
</comment>
<protein>
    <recommendedName>
        <fullName evidence="4">Type I restriction modification DNA specificity domain-containing protein</fullName>
    </recommendedName>
</protein>
<feature type="domain" description="Type I restriction modification DNA specificity" evidence="4">
    <location>
        <begin position="6"/>
        <end position="42"/>
    </location>
</feature>
<name>A0A645FTN6_9ZZZZ</name>
<accession>A0A645FTN6</accession>
<gene>
    <name evidence="5" type="ORF">SDC9_164633</name>
</gene>
<dbReference type="EMBL" id="VSSQ01064363">
    <property type="protein sequence ID" value="MPN17280.1"/>
    <property type="molecule type" value="Genomic_DNA"/>
</dbReference>
<sequence length="93" mass="10401">MEHYAPATAQKNINLAILGALDIPKPSIEEQRQIVEILEKSLDNESKVEDLIDLDDNIDLIKKSILAKSFRGELASNDLNEDSSIELIKDLVK</sequence>
<evidence type="ECO:0000256" key="3">
    <source>
        <dbReference type="ARBA" id="ARBA00023125"/>
    </source>
</evidence>
<dbReference type="Gene3D" id="3.90.220.20">
    <property type="entry name" value="DNA methylase specificity domains"/>
    <property type="match status" value="1"/>
</dbReference>
<evidence type="ECO:0000256" key="2">
    <source>
        <dbReference type="ARBA" id="ARBA00022747"/>
    </source>
</evidence>
<reference evidence="5" key="1">
    <citation type="submission" date="2019-08" db="EMBL/GenBank/DDBJ databases">
        <authorList>
            <person name="Kucharzyk K."/>
            <person name="Murdoch R.W."/>
            <person name="Higgins S."/>
            <person name="Loffler F."/>
        </authorList>
    </citation>
    <scope>NUCLEOTIDE SEQUENCE</scope>
</reference>
<dbReference type="GO" id="GO:0003677">
    <property type="term" value="F:DNA binding"/>
    <property type="evidence" value="ECO:0007669"/>
    <property type="project" value="UniProtKB-KW"/>
</dbReference>
<dbReference type="InterPro" id="IPR000055">
    <property type="entry name" value="Restrct_endonuc_typeI_TRD"/>
</dbReference>
<organism evidence="5">
    <name type="scientific">bioreactor metagenome</name>
    <dbReference type="NCBI Taxonomy" id="1076179"/>
    <lineage>
        <taxon>unclassified sequences</taxon>
        <taxon>metagenomes</taxon>
        <taxon>ecological metagenomes</taxon>
    </lineage>
</organism>
<evidence type="ECO:0000313" key="5">
    <source>
        <dbReference type="EMBL" id="MPN17280.1"/>
    </source>
</evidence>
<keyword evidence="3" id="KW-0238">DNA-binding</keyword>
<proteinExistence type="inferred from homology"/>
<dbReference type="Pfam" id="PF01420">
    <property type="entry name" value="Methylase_S"/>
    <property type="match status" value="1"/>
</dbReference>
<dbReference type="SUPFAM" id="SSF116734">
    <property type="entry name" value="DNA methylase specificity domain"/>
    <property type="match status" value="1"/>
</dbReference>
<keyword evidence="2" id="KW-0680">Restriction system</keyword>
<evidence type="ECO:0000256" key="1">
    <source>
        <dbReference type="ARBA" id="ARBA00010923"/>
    </source>
</evidence>
<dbReference type="GO" id="GO:0009307">
    <property type="term" value="P:DNA restriction-modification system"/>
    <property type="evidence" value="ECO:0007669"/>
    <property type="project" value="UniProtKB-KW"/>
</dbReference>
<evidence type="ECO:0000259" key="4">
    <source>
        <dbReference type="Pfam" id="PF01420"/>
    </source>
</evidence>
<dbReference type="AlphaFoldDB" id="A0A645FTN6"/>
<dbReference type="InterPro" id="IPR044946">
    <property type="entry name" value="Restrct_endonuc_typeI_TRD_sf"/>
</dbReference>
<comment type="similarity">
    <text evidence="1">Belongs to the type-I restriction system S methylase family.</text>
</comment>